<evidence type="ECO:0000256" key="7">
    <source>
        <dbReference type="ARBA" id="ARBA00022723"/>
    </source>
</evidence>
<feature type="transmembrane region" description="Helical" evidence="13">
    <location>
        <begin position="50"/>
        <end position="72"/>
    </location>
</feature>
<keyword evidence="3" id="KW-0813">Transport</keyword>
<keyword evidence="6 13" id="KW-0812">Transmembrane</keyword>
<organism evidence="15 16">
    <name type="scientific">Thalassospira alkalitolerans</name>
    <dbReference type="NCBI Taxonomy" id="1293890"/>
    <lineage>
        <taxon>Bacteria</taxon>
        <taxon>Pseudomonadati</taxon>
        <taxon>Pseudomonadota</taxon>
        <taxon>Alphaproteobacteria</taxon>
        <taxon>Rhodospirillales</taxon>
        <taxon>Thalassospiraceae</taxon>
        <taxon>Thalassospira</taxon>
    </lineage>
</organism>
<dbReference type="GO" id="GO:0022904">
    <property type="term" value="P:respiratory electron transport chain"/>
    <property type="evidence" value="ECO:0007669"/>
    <property type="project" value="InterPro"/>
</dbReference>
<dbReference type="Pfam" id="PF01292">
    <property type="entry name" value="Ni_hydr_CYTB"/>
    <property type="match status" value="1"/>
</dbReference>
<accession>A0A1Y2LCZ1</accession>
<name>A0A1Y2LCZ1_9PROT</name>
<dbReference type="GO" id="GO:0020037">
    <property type="term" value="F:heme binding"/>
    <property type="evidence" value="ECO:0007669"/>
    <property type="project" value="TreeGrafter"/>
</dbReference>
<reference evidence="15 16" key="1">
    <citation type="submission" date="2014-03" db="EMBL/GenBank/DDBJ databases">
        <title>The draft genome sequence of Thalassospira alkalitolerans JCM 18968.</title>
        <authorList>
            <person name="Lai Q."/>
            <person name="Shao Z."/>
        </authorList>
    </citation>
    <scope>NUCLEOTIDE SEQUENCE [LARGE SCALE GENOMIC DNA]</scope>
    <source>
        <strain evidence="15 16">JCM 18968</strain>
    </source>
</reference>
<comment type="similarity">
    <text evidence="12">Belongs to the cytochrome b561 family.</text>
</comment>
<dbReference type="InterPro" id="IPR016174">
    <property type="entry name" value="Di-haem_cyt_TM"/>
</dbReference>
<dbReference type="Proteomes" id="UP000193396">
    <property type="component" value="Unassembled WGS sequence"/>
</dbReference>
<feature type="transmembrane region" description="Helical" evidence="13">
    <location>
        <begin position="146"/>
        <end position="167"/>
    </location>
</feature>
<keyword evidence="10" id="KW-0408">Iron</keyword>
<evidence type="ECO:0000256" key="4">
    <source>
        <dbReference type="ARBA" id="ARBA00022475"/>
    </source>
</evidence>
<feature type="transmembrane region" description="Helical" evidence="13">
    <location>
        <begin position="20"/>
        <end position="38"/>
    </location>
</feature>
<keyword evidence="11 13" id="KW-0472">Membrane</keyword>
<feature type="domain" description="Cytochrome b561 bacterial/Ni-hydrogenase" evidence="14">
    <location>
        <begin position="17"/>
        <end position="178"/>
    </location>
</feature>
<comment type="caution">
    <text evidence="15">The sequence shown here is derived from an EMBL/GenBank/DDBJ whole genome shotgun (WGS) entry which is preliminary data.</text>
</comment>
<evidence type="ECO:0000259" key="14">
    <source>
        <dbReference type="Pfam" id="PF01292"/>
    </source>
</evidence>
<keyword evidence="8" id="KW-0249">Electron transport</keyword>
<keyword evidence="16" id="KW-1185">Reference proteome</keyword>
<dbReference type="GO" id="GO:0009055">
    <property type="term" value="F:electron transfer activity"/>
    <property type="evidence" value="ECO:0007669"/>
    <property type="project" value="InterPro"/>
</dbReference>
<evidence type="ECO:0000313" key="16">
    <source>
        <dbReference type="Proteomes" id="UP000193396"/>
    </source>
</evidence>
<keyword evidence="9 13" id="KW-1133">Transmembrane helix</keyword>
<dbReference type="STRING" id="1293890.TALK_08585"/>
<keyword evidence="5" id="KW-0349">Heme</keyword>
<keyword evidence="7" id="KW-0479">Metal-binding</keyword>
<sequence length="186" mass="21239">MSGASETQISRWPHWSVPAFHWIMAVLMVAAFTIGQIMEDTPRDQRLEIMGYHALVGISVLVLFFPRIWAVARLSRPHETDDPRIIRILARVAHGILYLVMVGLPITGLIAMTTIGRNFPVAGLFELPNFGRIEWLHEAAEDVHEFFVPILVSLVVLHVVAALWHHIMRHDDVLARYVPWLRNRSS</sequence>
<dbReference type="PANTHER" id="PTHR30529:SF1">
    <property type="entry name" value="CYTOCHROME B561 HOMOLOG 2"/>
    <property type="match status" value="1"/>
</dbReference>
<keyword evidence="4" id="KW-1003">Cell membrane</keyword>
<dbReference type="GO" id="GO:0046872">
    <property type="term" value="F:metal ion binding"/>
    <property type="evidence" value="ECO:0007669"/>
    <property type="project" value="UniProtKB-KW"/>
</dbReference>
<evidence type="ECO:0000313" key="15">
    <source>
        <dbReference type="EMBL" id="OSQ48325.1"/>
    </source>
</evidence>
<evidence type="ECO:0000256" key="8">
    <source>
        <dbReference type="ARBA" id="ARBA00022982"/>
    </source>
</evidence>
<evidence type="ECO:0000256" key="10">
    <source>
        <dbReference type="ARBA" id="ARBA00023004"/>
    </source>
</evidence>
<dbReference type="RefSeq" id="WP_085617872.1">
    <property type="nucleotide sequence ID" value="NZ_JFKB01000005.1"/>
</dbReference>
<evidence type="ECO:0000256" key="12">
    <source>
        <dbReference type="ARBA" id="ARBA00037975"/>
    </source>
</evidence>
<evidence type="ECO:0000256" key="11">
    <source>
        <dbReference type="ARBA" id="ARBA00023136"/>
    </source>
</evidence>
<evidence type="ECO:0000256" key="13">
    <source>
        <dbReference type="SAM" id="Phobius"/>
    </source>
</evidence>
<comment type="subcellular location">
    <subcellularLocation>
        <location evidence="2">Cell membrane</location>
        <topology evidence="2">Multi-pass membrane protein</topology>
    </subcellularLocation>
</comment>
<dbReference type="OrthoDB" id="1247465at2"/>
<evidence type="ECO:0000256" key="1">
    <source>
        <dbReference type="ARBA" id="ARBA00001970"/>
    </source>
</evidence>
<dbReference type="InterPro" id="IPR011577">
    <property type="entry name" value="Cyt_b561_bac/Ni-Hgenase"/>
</dbReference>
<evidence type="ECO:0000256" key="9">
    <source>
        <dbReference type="ARBA" id="ARBA00022989"/>
    </source>
</evidence>
<dbReference type="GO" id="GO:0005886">
    <property type="term" value="C:plasma membrane"/>
    <property type="evidence" value="ECO:0007669"/>
    <property type="project" value="UniProtKB-SubCell"/>
</dbReference>
<evidence type="ECO:0000256" key="2">
    <source>
        <dbReference type="ARBA" id="ARBA00004651"/>
    </source>
</evidence>
<dbReference type="EMBL" id="JFKB01000005">
    <property type="protein sequence ID" value="OSQ48325.1"/>
    <property type="molecule type" value="Genomic_DNA"/>
</dbReference>
<dbReference type="SUPFAM" id="SSF81342">
    <property type="entry name" value="Transmembrane di-heme cytochromes"/>
    <property type="match status" value="1"/>
</dbReference>
<evidence type="ECO:0000256" key="3">
    <source>
        <dbReference type="ARBA" id="ARBA00022448"/>
    </source>
</evidence>
<comment type="cofactor">
    <cofactor evidence="1">
        <name>heme b</name>
        <dbReference type="ChEBI" id="CHEBI:60344"/>
    </cofactor>
</comment>
<evidence type="ECO:0000256" key="5">
    <source>
        <dbReference type="ARBA" id="ARBA00022617"/>
    </source>
</evidence>
<protein>
    <recommendedName>
        <fullName evidence="14">Cytochrome b561 bacterial/Ni-hydrogenase domain-containing protein</fullName>
    </recommendedName>
</protein>
<dbReference type="AlphaFoldDB" id="A0A1Y2LCZ1"/>
<dbReference type="PANTHER" id="PTHR30529">
    <property type="entry name" value="CYTOCHROME B561"/>
    <property type="match status" value="1"/>
</dbReference>
<gene>
    <name evidence="15" type="ORF">TALK_08585</name>
</gene>
<proteinExistence type="inferred from homology"/>
<evidence type="ECO:0000256" key="6">
    <source>
        <dbReference type="ARBA" id="ARBA00022692"/>
    </source>
</evidence>
<feature type="transmembrane region" description="Helical" evidence="13">
    <location>
        <begin position="92"/>
        <end position="115"/>
    </location>
</feature>
<dbReference type="InterPro" id="IPR052168">
    <property type="entry name" value="Cytochrome_b561_oxidase"/>
</dbReference>